<evidence type="ECO:0008006" key="3">
    <source>
        <dbReference type="Google" id="ProtNLM"/>
    </source>
</evidence>
<accession>A0ABW8AQH2</accession>
<evidence type="ECO:0000313" key="2">
    <source>
        <dbReference type="Proteomes" id="UP001612915"/>
    </source>
</evidence>
<keyword evidence="2" id="KW-1185">Reference proteome</keyword>
<protein>
    <recommendedName>
        <fullName evidence="3">TIGR02569 family protein</fullName>
    </recommendedName>
</protein>
<evidence type="ECO:0000313" key="1">
    <source>
        <dbReference type="EMBL" id="MFI7588619.1"/>
    </source>
</evidence>
<dbReference type="RefSeq" id="WP_398282502.1">
    <property type="nucleotide sequence ID" value="NZ_JBITLV010000005.1"/>
</dbReference>
<name>A0ABW8AQH2_9ACTN</name>
<comment type="caution">
    <text evidence="1">The sequence shown here is derived from an EMBL/GenBank/DDBJ whole genome shotgun (WGS) entry which is preliminary data.</text>
</comment>
<dbReference type="SUPFAM" id="SSF56112">
    <property type="entry name" value="Protein kinase-like (PK-like)"/>
    <property type="match status" value="1"/>
</dbReference>
<gene>
    <name evidence="1" type="ORF">ACIB24_16230</name>
</gene>
<dbReference type="Proteomes" id="UP001612915">
    <property type="component" value="Unassembled WGS sequence"/>
</dbReference>
<reference evidence="1 2" key="1">
    <citation type="submission" date="2024-10" db="EMBL/GenBank/DDBJ databases">
        <title>The Natural Products Discovery Center: Release of the First 8490 Sequenced Strains for Exploring Actinobacteria Biosynthetic Diversity.</title>
        <authorList>
            <person name="Kalkreuter E."/>
            <person name="Kautsar S.A."/>
            <person name="Yang D."/>
            <person name="Bader C.D."/>
            <person name="Teijaro C.N."/>
            <person name="Fluegel L."/>
            <person name="Davis C.M."/>
            <person name="Simpson J.R."/>
            <person name="Lauterbach L."/>
            <person name="Steele A.D."/>
            <person name="Gui C."/>
            <person name="Meng S."/>
            <person name="Li G."/>
            <person name="Viehrig K."/>
            <person name="Ye F."/>
            <person name="Su P."/>
            <person name="Kiefer A.F."/>
            <person name="Nichols A."/>
            <person name="Cepeda A.J."/>
            <person name="Yan W."/>
            <person name="Fan B."/>
            <person name="Jiang Y."/>
            <person name="Adhikari A."/>
            <person name="Zheng C.-J."/>
            <person name="Schuster L."/>
            <person name="Cowan T.M."/>
            <person name="Smanski M.J."/>
            <person name="Chevrette M.G."/>
            <person name="De Carvalho L.P.S."/>
            <person name="Shen B."/>
        </authorList>
    </citation>
    <scope>NUCLEOTIDE SEQUENCE [LARGE SCALE GENOMIC DNA]</scope>
    <source>
        <strain evidence="1 2">NPDC049639</strain>
    </source>
</reference>
<organism evidence="1 2">
    <name type="scientific">Spongisporangium articulatum</name>
    <dbReference type="NCBI Taxonomy" id="3362603"/>
    <lineage>
        <taxon>Bacteria</taxon>
        <taxon>Bacillati</taxon>
        <taxon>Actinomycetota</taxon>
        <taxon>Actinomycetes</taxon>
        <taxon>Kineosporiales</taxon>
        <taxon>Kineosporiaceae</taxon>
        <taxon>Spongisporangium</taxon>
    </lineage>
</organism>
<dbReference type="InterPro" id="IPR011009">
    <property type="entry name" value="Kinase-like_dom_sf"/>
</dbReference>
<dbReference type="EMBL" id="JBITLV010000005">
    <property type="protein sequence ID" value="MFI7588619.1"/>
    <property type="molecule type" value="Genomic_DNA"/>
</dbReference>
<proteinExistence type="predicted"/>
<sequence>MSGRKMPSAHPSPAVLDAFGAAGPARRLPGGQGSSWAAGDLVFKPVQGPTHAWLAEAFADVVPDGFRLAAPARTRTGAWTCAGWSATHRVEGHEPDFSDGTTWSAILAAARAFHRAVGHVERPGFLASREDSWARADRVAWGEADAGFRPEFDDLVRRLRPALAPLGRSQLVHGDLTGNVLFAVGMPPAIIDISPYWRPPAYAEGVVVADALCWHAAPASLLETLDVPVAAVARALLFRMATTNDRVLSGTPGLDVGDEAERYGRAVALIGL</sequence>